<evidence type="ECO:0000256" key="1">
    <source>
        <dbReference type="SAM" id="Phobius"/>
    </source>
</evidence>
<feature type="transmembrane region" description="Helical" evidence="1">
    <location>
        <begin position="12"/>
        <end position="34"/>
    </location>
</feature>
<keyword evidence="1" id="KW-1133">Transmembrane helix</keyword>
<proteinExistence type="predicted"/>
<evidence type="ECO:0000313" key="2">
    <source>
        <dbReference type="EMBL" id="GAD51377.1"/>
    </source>
</evidence>
<gene>
    <name evidence="2" type="ORF">MBEHAL_0137</name>
</gene>
<organism evidence="2 3">
    <name type="scientific">Halarchaeum acidiphilum MH1-52-1</name>
    <dbReference type="NCBI Taxonomy" id="1261545"/>
    <lineage>
        <taxon>Archaea</taxon>
        <taxon>Methanobacteriati</taxon>
        <taxon>Methanobacteriota</taxon>
        <taxon>Stenosarchaea group</taxon>
        <taxon>Halobacteria</taxon>
        <taxon>Halobacteriales</taxon>
        <taxon>Halobacteriaceae</taxon>
    </lineage>
</organism>
<protein>
    <submittedName>
        <fullName evidence="2">Uncharacterized protein</fullName>
    </submittedName>
</protein>
<dbReference type="Proteomes" id="UP000016986">
    <property type="component" value="Unassembled WGS sequence"/>
</dbReference>
<keyword evidence="1" id="KW-0812">Transmembrane</keyword>
<sequence length="37" mass="3798">MDRPALPVVVAWRSLIAAPTVALGALAGAALRALRQT</sequence>
<keyword evidence="3" id="KW-1185">Reference proteome</keyword>
<name>U2YRN9_9EURY</name>
<accession>U2YRN9</accession>
<comment type="caution">
    <text evidence="2">The sequence shown here is derived from an EMBL/GenBank/DDBJ whole genome shotgun (WGS) entry which is preliminary data.</text>
</comment>
<evidence type="ECO:0000313" key="3">
    <source>
        <dbReference type="Proteomes" id="UP000016986"/>
    </source>
</evidence>
<dbReference type="EMBL" id="BATA01000002">
    <property type="protein sequence ID" value="GAD51377.1"/>
    <property type="molecule type" value="Genomic_DNA"/>
</dbReference>
<reference evidence="2 3" key="1">
    <citation type="submission" date="2013-09" db="EMBL/GenBank/DDBJ databases">
        <title>Whole genome sequencing of Halarchaeum acidiphilum strain MH1-52-1.</title>
        <authorList>
            <person name="Shimane Y."/>
            <person name="Minegishi H."/>
            <person name="Nishi S."/>
            <person name="Echigo A."/>
            <person name="Shuto A."/>
            <person name="Konishi M."/>
            <person name="Ito T."/>
            <person name="Ohkuma M."/>
            <person name="Ohta Y."/>
            <person name="Nagano Y."/>
            <person name="Tsubouchi T."/>
            <person name="Mori K."/>
            <person name="Usui K."/>
            <person name="Kamekura M."/>
            <person name="Usami R."/>
            <person name="Takaki Y."/>
            <person name="Hatada Y."/>
        </authorList>
    </citation>
    <scope>NUCLEOTIDE SEQUENCE [LARGE SCALE GENOMIC DNA]</scope>
    <source>
        <strain evidence="2 3">JCM 16109</strain>
    </source>
</reference>
<dbReference type="AlphaFoldDB" id="U2YRN9"/>
<keyword evidence="1" id="KW-0472">Membrane</keyword>